<accession>A0A2U1JJW4</accession>
<gene>
    <name evidence="5" type="primary">coaE</name>
    <name evidence="7" type="ORF">DCC39_18105</name>
</gene>
<evidence type="ECO:0000256" key="3">
    <source>
        <dbReference type="ARBA" id="ARBA00022840"/>
    </source>
</evidence>
<dbReference type="InterPro" id="IPR027417">
    <property type="entry name" value="P-loop_NTPase"/>
</dbReference>
<name>A0A2U1JJW4_9BACI</name>
<dbReference type="HAMAP" id="MF_00376">
    <property type="entry name" value="Dephospho_CoA_kinase"/>
    <property type="match status" value="1"/>
</dbReference>
<protein>
    <recommendedName>
        <fullName evidence="5 6">Dephospho-CoA kinase</fullName>
        <ecNumber evidence="5 6">2.7.1.24</ecNumber>
    </recommendedName>
    <alternativeName>
        <fullName evidence="5">Dephosphocoenzyme A kinase</fullName>
    </alternativeName>
</protein>
<keyword evidence="2 5" id="KW-0547">Nucleotide-binding</keyword>
<proteinExistence type="inferred from homology"/>
<comment type="catalytic activity">
    <reaction evidence="5">
        <text>3'-dephospho-CoA + ATP = ADP + CoA + H(+)</text>
        <dbReference type="Rhea" id="RHEA:18245"/>
        <dbReference type="ChEBI" id="CHEBI:15378"/>
        <dbReference type="ChEBI" id="CHEBI:30616"/>
        <dbReference type="ChEBI" id="CHEBI:57287"/>
        <dbReference type="ChEBI" id="CHEBI:57328"/>
        <dbReference type="ChEBI" id="CHEBI:456216"/>
        <dbReference type="EC" id="2.7.1.24"/>
    </reaction>
</comment>
<evidence type="ECO:0000313" key="7">
    <source>
        <dbReference type="EMBL" id="PWA05460.1"/>
    </source>
</evidence>
<dbReference type="Pfam" id="PF01121">
    <property type="entry name" value="CoaE"/>
    <property type="match status" value="1"/>
</dbReference>
<dbReference type="Proteomes" id="UP000245998">
    <property type="component" value="Unassembled WGS sequence"/>
</dbReference>
<dbReference type="EMBL" id="QCZG01000070">
    <property type="protein sequence ID" value="PWA05460.1"/>
    <property type="molecule type" value="Genomic_DNA"/>
</dbReference>
<dbReference type="PANTHER" id="PTHR10695">
    <property type="entry name" value="DEPHOSPHO-COA KINASE-RELATED"/>
    <property type="match status" value="1"/>
</dbReference>
<dbReference type="NCBIfam" id="TIGR00152">
    <property type="entry name" value="dephospho-CoA kinase"/>
    <property type="match status" value="1"/>
</dbReference>
<keyword evidence="5" id="KW-0808">Transferase</keyword>
<dbReference type="GO" id="GO:0005524">
    <property type="term" value="F:ATP binding"/>
    <property type="evidence" value="ECO:0007669"/>
    <property type="project" value="UniProtKB-UniRule"/>
</dbReference>
<dbReference type="RefSeq" id="WP_116556290.1">
    <property type="nucleotide sequence ID" value="NZ_QCZG01000070.1"/>
</dbReference>
<dbReference type="FunFam" id="3.40.50.300:FF:000485">
    <property type="entry name" value="Dephospho-CoA kinase CAB5"/>
    <property type="match status" value="1"/>
</dbReference>
<keyword evidence="5 7" id="KW-0418">Kinase</keyword>
<comment type="caution">
    <text evidence="7">The sequence shown here is derived from an EMBL/GenBank/DDBJ whole genome shotgun (WGS) entry which is preliminary data.</text>
</comment>
<dbReference type="UniPathway" id="UPA00241">
    <property type="reaction ID" value="UER00356"/>
</dbReference>
<dbReference type="GO" id="GO:0015937">
    <property type="term" value="P:coenzyme A biosynthetic process"/>
    <property type="evidence" value="ECO:0007669"/>
    <property type="project" value="UniProtKB-UniRule"/>
</dbReference>
<dbReference type="InterPro" id="IPR001977">
    <property type="entry name" value="Depp_CoAkinase"/>
</dbReference>
<organism evidence="7 8">
    <name type="scientific">Pueribacillus theae</name>
    <dbReference type="NCBI Taxonomy" id="2171751"/>
    <lineage>
        <taxon>Bacteria</taxon>
        <taxon>Bacillati</taxon>
        <taxon>Bacillota</taxon>
        <taxon>Bacilli</taxon>
        <taxon>Bacillales</taxon>
        <taxon>Bacillaceae</taxon>
        <taxon>Pueribacillus</taxon>
    </lineage>
</organism>
<feature type="binding site" evidence="5">
    <location>
        <begin position="10"/>
        <end position="15"/>
    </location>
    <ligand>
        <name>ATP</name>
        <dbReference type="ChEBI" id="CHEBI:30616"/>
    </ligand>
</feature>
<dbReference type="GO" id="GO:0005737">
    <property type="term" value="C:cytoplasm"/>
    <property type="evidence" value="ECO:0007669"/>
    <property type="project" value="UniProtKB-SubCell"/>
</dbReference>
<evidence type="ECO:0000256" key="1">
    <source>
        <dbReference type="ARBA" id="ARBA00009018"/>
    </source>
</evidence>
<dbReference type="PROSITE" id="PS51219">
    <property type="entry name" value="DPCK"/>
    <property type="match status" value="1"/>
</dbReference>
<sequence>MIIGLTGGIASGKSTVAGMFEELGIPVVDADMIARKVVEPGEEAYRQIIAHFGKSVLFPDGTLNRKKLGSIVFKNEKERLALNNIIHPAVREKMDEEKNDYLAKGHQTVVLDIPLLFEGRDKKSFDKILLVAVSEDVQFKRLVERDQMGEEDAANRIQSQMPIKDKIPLSDAVIYNDGTIEETKEQLLTILEKWGVN</sequence>
<evidence type="ECO:0000256" key="6">
    <source>
        <dbReference type="NCBIfam" id="TIGR00152"/>
    </source>
</evidence>
<keyword evidence="3 5" id="KW-0067">ATP-binding</keyword>
<dbReference type="PANTHER" id="PTHR10695:SF46">
    <property type="entry name" value="BIFUNCTIONAL COENZYME A SYNTHASE-RELATED"/>
    <property type="match status" value="1"/>
</dbReference>
<evidence type="ECO:0000256" key="2">
    <source>
        <dbReference type="ARBA" id="ARBA00022741"/>
    </source>
</evidence>
<dbReference type="OrthoDB" id="9812943at2"/>
<dbReference type="EC" id="2.7.1.24" evidence="5 6"/>
<dbReference type="SUPFAM" id="SSF52540">
    <property type="entry name" value="P-loop containing nucleoside triphosphate hydrolases"/>
    <property type="match status" value="1"/>
</dbReference>
<evidence type="ECO:0000256" key="4">
    <source>
        <dbReference type="ARBA" id="ARBA00022993"/>
    </source>
</evidence>
<dbReference type="CDD" id="cd02022">
    <property type="entry name" value="DPCK"/>
    <property type="match status" value="1"/>
</dbReference>
<evidence type="ECO:0000313" key="8">
    <source>
        <dbReference type="Proteomes" id="UP000245998"/>
    </source>
</evidence>
<dbReference type="Gene3D" id="3.40.50.300">
    <property type="entry name" value="P-loop containing nucleotide triphosphate hydrolases"/>
    <property type="match status" value="1"/>
</dbReference>
<keyword evidence="5" id="KW-0963">Cytoplasm</keyword>
<comment type="pathway">
    <text evidence="5">Cofactor biosynthesis; coenzyme A biosynthesis; CoA from (R)-pantothenate: step 5/5.</text>
</comment>
<dbReference type="AlphaFoldDB" id="A0A2U1JJW4"/>
<keyword evidence="4 5" id="KW-0173">Coenzyme A biosynthesis</keyword>
<dbReference type="GO" id="GO:0004140">
    <property type="term" value="F:dephospho-CoA kinase activity"/>
    <property type="evidence" value="ECO:0007669"/>
    <property type="project" value="UniProtKB-UniRule"/>
</dbReference>
<reference evidence="7 8" key="1">
    <citation type="submission" date="2018-04" db="EMBL/GenBank/DDBJ databases">
        <title>Camelliibacillus theae gen. nov., sp. nov., isolated from Pu'er tea.</title>
        <authorList>
            <person name="Niu L."/>
        </authorList>
    </citation>
    <scope>NUCLEOTIDE SEQUENCE [LARGE SCALE GENOMIC DNA]</scope>
    <source>
        <strain evidence="7 8">T8</strain>
    </source>
</reference>
<evidence type="ECO:0000256" key="5">
    <source>
        <dbReference type="HAMAP-Rule" id="MF_00376"/>
    </source>
</evidence>
<comment type="function">
    <text evidence="5">Catalyzes the phosphorylation of the 3'-hydroxyl group of dephosphocoenzyme A to form coenzyme A.</text>
</comment>
<comment type="subcellular location">
    <subcellularLocation>
        <location evidence="5">Cytoplasm</location>
    </subcellularLocation>
</comment>
<keyword evidence="8" id="KW-1185">Reference proteome</keyword>
<comment type="similarity">
    <text evidence="1 5">Belongs to the CoaE family.</text>
</comment>